<protein>
    <submittedName>
        <fullName evidence="1">Uncharacterized protein</fullName>
    </submittedName>
</protein>
<dbReference type="InterPro" id="IPR043777">
    <property type="entry name" value="DUF5719"/>
</dbReference>
<proteinExistence type="predicted"/>
<name>N6WFD3_9ACTO</name>
<dbReference type="RefSeq" id="WP_005961975.1">
    <property type="nucleotide sequence ID" value="NZ_CP040505.1"/>
</dbReference>
<dbReference type="HOGENOM" id="CLU_580924_0_0_11"/>
<comment type="caution">
    <text evidence="1">The sequence shown here is derived from an EMBL/GenBank/DDBJ whole genome shotgun (WGS) entry which is preliminary data.</text>
</comment>
<dbReference type="STRING" id="888050.HMPREF9004_0294"/>
<evidence type="ECO:0000313" key="2">
    <source>
        <dbReference type="Proteomes" id="UP000013015"/>
    </source>
</evidence>
<accession>N6WFD3</accession>
<sequence>MRSSLPALLALALALGLLGVVGAPGLFPPPEELRSFDAPVMSVKPSSAVLACPPGILDPFEPEEAANPGAIWSTTGLGAGDEPLSQLVVRAPEGAHLELPSGFILAAQSGGELLGLSATGCSAPLTDQWIVLGATQLGSDAVLVLSNPSPLPSKVTISAMGAAGPLAAQAQPLTVPAHSSLPVLPLGWFADEDNLVLRIQAEGAGVAAFAQLSALDGEVPQGTTWTSASTPTNSAMILGVGGEESATLRIAVPGEEPATVRATILGAEEGKPLTEEEITVDAGTVLAIPLNGASAQEAALELESEQAMIVAVERTWKGGAFPTSTIPWRLLSTSLPSKPFTSAKIPGAETLGRLVASQMSMSTRRQTSVHTESGMESWTAKLIIALSQSAGAGSASIELAGQRVELLEGRSTILDLPSADASISANTPIRAALLIEAVTPNGTVHASWPVGTAGLIAREAQVSVEP</sequence>
<dbReference type="OrthoDB" id="3260250at2"/>
<dbReference type="AlphaFoldDB" id="N6WFD3"/>
<keyword evidence="2" id="KW-1185">Reference proteome</keyword>
<dbReference type="EMBL" id="AQHZ01000005">
    <property type="protein sequence ID" value="ENO18959.1"/>
    <property type="molecule type" value="Genomic_DNA"/>
</dbReference>
<dbReference type="Pfam" id="PF18986">
    <property type="entry name" value="DUF5719"/>
    <property type="match status" value="1"/>
</dbReference>
<dbReference type="PATRIC" id="fig|888050.3.peg.288"/>
<dbReference type="eggNOG" id="COG3147">
    <property type="taxonomic scope" value="Bacteria"/>
</dbReference>
<dbReference type="Proteomes" id="UP000013015">
    <property type="component" value="Unassembled WGS sequence"/>
</dbReference>
<evidence type="ECO:0000313" key="1">
    <source>
        <dbReference type="EMBL" id="ENO18959.1"/>
    </source>
</evidence>
<organism evidence="1 2">
    <name type="scientific">Schaalia cardiffensis F0333</name>
    <dbReference type="NCBI Taxonomy" id="888050"/>
    <lineage>
        <taxon>Bacteria</taxon>
        <taxon>Bacillati</taxon>
        <taxon>Actinomycetota</taxon>
        <taxon>Actinomycetes</taxon>
        <taxon>Actinomycetales</taxon>
        <taxon>Actinomycetaceae</taxon>
        <taxon>Schaalia</taxon>
    </lineage>
</organism>
<reference evidence="1 2" key="1">
    <citation type="submission" date="2013-03" db="EMBL/GenBank/DDBJ databases">
        <title>Reference genome for the Human Microbiome Project.</title>
        <authorList>
            <person name="Aqrawi P."/>
            <person name="Ayvaz T."/>
            <person name="Bess C."/>
            <person name="Blankenburg K."/>
            <person name="Coyle M."/>
            <person name="Deng J."/>
            <person name="Forbes L."/>
            <person name="Fowler G."/>
            <person name="Francisco L."/>
            <person name="Fu Q."/>
            <person name="Gibbs R."/>
            <person name="Gross S."/>
            <person name="Gubbala S."/>
            <person name="Hale W."/>
            <person name="Hemphill L."/>
            <person name="Highlander S."/>
            <person name="Hirani K."/>
            <person name="Jackson L."/>
            <person name="Jakkamsetti A."/>
            <person name="Javaid M."/>
            <person name="Jayaseelan J.C."/>
            <person name="Jiang H."/>
            <person name="Joshi V."/>
            <person name="Korchina V."/>
            <person name="Kovar C."/>
            <person name="Lara F."/>
            <person name="Lee S."/>
            <person name="Liu Y."/>
            <person name="Mata R."/>
            <person name="Mathew T."/>
            <person name="Munidasa M."/>
            <person name="Muzny D."/>
            <person name="Nazareth L."/>
            <person name="Ngo R."/>
            <person name="Nguyen L."/>
            <person name="Nguyen N."/>
            <person name="Okwuonu G."/>
            <person name="Ongeri F."/>
            <person name="Palculict T."/>
            <person name="Patil S."/>
            <person name="Petrosino J."/>
            <person name="Pham C."/>
            <person name="Pham P."/>
            <person name="Pu L.-L."/>
            <person name="Qin X."/>
            <person name="Qu J."/>
            <person name="Reid J."/>
            <person name="Ross M."/>
            <person name="Ruth R."/>
            <person name="Saada N."/>
            <person name="San Lucas F."/>
            <person name="Santibanez J."/>
            <person name="Shang Y."/>
            <person name="Simmons D."/>
            <person name="Song X.-Z."/>
            <person name="Tang L.-Y."/>
            <person name="Thornton R."/>
            <person name="Warren J."/>
            <person name="Weissenberger G."/>
            <person name="Wilczek-Boney K."/>
            <person name="Worley K."/>
            <person name="Youmans B."/>
            <person name="Zhang J."/>
            <person name="Zhang L."/>
            <person name="Zhao Z."/>
            <person name="Zhou C."/>
            <person name="Zhu D."/>
            <person name="Zhu Y."/>
        </authorList>
    </citation>
    <scope>NUCLEOTIDE SEQUENCE [LARGE SCALE GENOMIC DNA]</scope>
    <source>
        <strain evidence="1 2">F0333</strain>
    </source>
</reference>
<gene>
    <name evidence="1" type="ORF">HMPREF9004_0294</name>
</gene>